<dbReference type="CDD" id="cd00067">
    <property type="entry name" value="GAL4"/>
    <property type="match status" value="1"/>
</dbReference>
<evidence type="ECO:0000256" key="2">
    <source>
        <dbReference type="ARBA" id="ARBA00022857"/>
    </source>
</evidence>
<feature type="region of interest" description="Disordered" evidence="5">
    <location>
        <begin position="329"/>
        <end position="352"/>
    </location>
</feature>
<dbReference type="InterPro" id="IPR001138">
    <property type="entry name" value="Zn2Cys6_DnaBD"/>
</dbReference>
<dbReference type="PANTHER" id="PTHR42901">
    <property type="entry name" value="ALCOHOL DEHYDROGENASE"/>
    <property type="match status" value="1"/>
</dbReference>
<accession>S3CQK8</accession>
<name>S3CQK8_OPHP1</name>
<feature type="compositionally biased region" description="Polar residues" evidence="5">
    <location>
        <begin position="571"/>
        <end position="588"/>
    </location>
</feature>
<sequence length="1333" mass="143119">MLPSVTRATSRRLQPFVRSFPSSFSSSTPPSEHLRPLVRSRYLLSPFALPRYISYGSLKMSAAAKRLAGKTVVITGASSGIGQSTAFEFARTAAPAGGVRLILTARRIDTLRQIADDLVKELGEDKVKVLPVQLDVSDRKQVRDFVGNLPEEWRDIHILVNNAGLVKGVARAPEIAEEDIDVMFATNVTGLIHMTQAILPIFLKRGSDGGAGDIINIGSIAGIEPYPGGGIYCATKAAVRSFTESLRKELISTRVRVIEIDPGQVETEFSVIRFYGDKAKADAVYAGVVPLTPDDIAEIIVFTASRPENVVVANSLIFPQHQGSAGLIHRKSDQATKRQSDNDVNDHDGENACPPFVYPHSSARANSPGIDTCIATSTPVIDTMGRKPNPIILQFFERGPRLADNSNRYPHRCKACGESFPKGRAESLMTHISKKCPAISESDRLSACLSLNGLSHHIANTAAASVVGGVGSGVGGVGGVRGSGSRAAQHHNLQQAHRLGLTGSPNGNHLLPQTHAHHHHLLATGNVNASPSSSAVDAAAIQRDWTALETLAEVSRQIDLSEKHDDRAPGSSGSATNGDGSASKNSVPPGTFVHESSPSKKPFDASDLLKSDPVTIDDEHEHNAGADGHQAPDADMMDGVSDQDRITIDQIKRLEEANLSMAAAATAQLNPSLLDPQLRADDHIVSSATPQSAASGIADVKPLVDGVADEPAPTDADVSALAAHNIAETAAMAPEDEHMADALVDATNATNQPWGEITYLAENVLPVFPNGDHLPSSPGDPNRISFNMNNPNEAKPKQGRARFNTTRRKEVQEVRRIGACIRCRILRKTCSKGSPCDQCRKVLSPRVWRSGCVRTKFTEQLDIFCAGVQVVLAQHRTNQLRDAVDLVNKGLMIEATHFPENPAVAVTLEVFQSNGPKDPASVAAAVAAAAEAAAAVPVGSDSASTSAPSQNGETPVAESAETIEAAEAMDETAANTSGNVSTTSDSPAADSKMSPGVENPEAPTEGPVSEARSPAPADTTTATTAAAAAPESAAATAPVAPQPPKHFEIDEIVMVDTAKDDVPLKMEYYMRNMLPQFIQREPSPFVRVMLETSTTLANNTGSVLLKKAIELWGLIEILDSERQWQIRVKPTDHHIDAQDGSDGNANGSANGGAWRQIRADTDQDIYTTVSLQLTAGAERKAASISHSLLTTMQRLLQDSKTKIDYTMYFTTLILLNCVEKSTWGFKAWEQDPLRAMWPLERTPSDFAQQGYVIADLLRMLLGIRKALPRTMCRPEDGMLVTEEEDPLMRNFFESISLKYNEVIAKHDHPVFSPTDSRSFELLFCSSLLVNLRD</sequence>
<gene>
    <name evidence="6" type="ORF">F503_04460</name>
</gene>
<dbReference type="EMBL" id="KE148148">
    <property type="protein sequence ID" value="EPE08873.1"/>
    <property type="molecule type" value="Genomic_DNA"/>
</dbReference>
<keyword evidence="2" id="KW-0521">NADP</keyword>
<dbReference type="InterPro" id="IPR036291">
    <property type="entry name" value="NAD(P)-bd_dom_sf"/>
</dbReference>
<feature type="compositionally biased region" description="Low complexity" evidence="5">
    <location>
        <begin position="1140"/>
        <end position="1152"/>
    </location>
</feature>
<feature type="compositionally biased region" description="Polar residues" evidence="5">
    <location>
        <begin position="941"/>
        <end position="953"/>
    </location>
</feature>
<dbReference type="GO" id="GO:0000981">
    <property type="term" value="F:DNA-binding transcription factor activity, RNA polymerase II-specific"/>
    <property type="evidence" value="ECO:0007669"/>
    <property type="project" value="InterPro"/>
</dbReference>
<dbReference type="Pfam" id="PF00106">
    <property type="entry name" value="adh_short"/>
    <property type="match status" value="1"/>
</dbReference>
<dbReference type="OMA" id="IVHANED"/>
<dbReference type="InterPro" id="IPR020904">
    <property type="entry name" value="Sc_DH/Rdtase_CS"/>
</dbReference>
<feature type="compositionally biased region" description="Basic and acidic residues" evidence="5">
    <location>
        <begin position="330"/>
        <end position="350"/>
    </location>
</feature>
<dbReference type="GO" id="GO:0008270">
    <property type="term" value="F:zinc ion binding"/>
    <property type="evidence" value="ECO:0007669"/>
    <property type="project" value="InterPro"/>
</dbReference>
<dbReference type="eggNOG" id="KOG1205">
    <property type="taxonomic scope" value="Eukaryota"/>
</dbReference>
<dbReference type="SUPFAM" id="SSF51735">
    <property type="entry name" value="NAD(P)-binding Rossmann-fold domains"/>
    <property type="match status" value="1"/>
</dbReference>
<dbReference type="STRING" id="1262450.S3CQK8"/>
<keyword evidence="4" id="KW-0539">Nucleus</keyword>
<feature type="region of interest" description="Disordered" evidence="5">
    <location>
        <begin position="559"/>
        <end position="639"/>
    </location>
</feature>
<dbReference type="CDD" id="cd05346">
    <property type="entry name" value="SDR_c5"/>
    <property type="match status" value="1"/>
</dbReference>
<proteinExistence type="inferred from homology"/>
<feature type="compositionally biased region" description="Basic and acidic residues" evidence="5">
    <location>
        <begin position="597"/>
        <end position="610"/>
    </location>
</feature>
<feature type="compositionally biased region" description="Low complexity" evidence="5">
    <location>
        <begin position="1014"/>
        <end position="1039"/>
    </location>
</feature>
<dbReference type="HOGENOM" id="CLU_005936_0_0_1"/>
<dbReference type="Gene3D" id="3.40.50.720">
    <property type="entry name" value="NAD(P)-binding Rossmann-like Domain"/>
    <property type="match status" value="1"/>
</dbReference>
<protein>
    <submittedName>
        <fullName evidence="6">Short chain dehydrogenase reductase</fullName>
    </submittedName>
</protein>
<dbReference type="GO" id="GO:0016616">
    <property type="term" value="F:oxidoreductase activity, acting on the CH-OH group of donors, NAD or NADP as acceptor"/>
    <property type="evidence" value="ECO:0007669"/>
    <property type="project" value="UniProtKB-ARBA"/>
</dbReference>
<dbReference type="VEuPathDB" id="FungiDB:F503_04460"/>
<dbReference type="PROSITE" id="PS00061">
    <property type="entry name" value="ADH_SHORT"/>
    <property type="match status" value="1"/>
</dbReference>
<comment type="similarity">
    <text evidence="1">Belongs to the short-chain dehydrogenases/reductases (SDR) family.</text>
</comment>
<keyword evidence="3" id="KW-0560">Oxidoreductase</keyword>
<keyword evidence="7" id="KW-1185">Reference proteome</keyword>
<dbReference type="PANTHER" id="PTHR42901:SF1">
    <property type="entry name" value="ALCOHOL DEHYDROGENASE"/>
    <property type="match status" value="1"/>
</dbReference>
<dbReference type="FunFam" id="3.40.50.720:FF:000047">
    <property type="entry name" value="NADP-dependent L-serine/L-allo-threonine dehydrogenase"/>
    <property type="match status" value="1"/>
</dbReference>
<feature type="region of interest" description="Disordered" evidence="5">
    <location>
        <begin position="940"/>
        <end position="959"/>
    </location>
</feature>
<feature type="compositionally biased region" description="Basic and acidic residues" evidence="5">
    <location>
        <begin position="559"/>
        <end position="568"/>
    </location>
</feature>
<dbReference type="PRINTS" id="PR00080">
    <property type="entry name" value="SDRFAMILY"/>
</dbReference>
<dbReference type="InterPro" id="IPR002347">
    <property type="entry name" value="SDR_fam"/>
</dbReference>
<feature type="region of interest" description="Disordered" evidence="5">
    <location>
        <begin position="970"/>
        <end position="1043"/>
    </location>
</feature>
<evidence type="ECO:0000256" key="1">
    <source>
        <dbReference type="ARBA" id="ARBA00006484"/>
    </source>
</evidence>
<reference evidence="6 7" key="1">
    <citation type="journal article" date="2013" name="BMC Genomics">
        <title>The genome and transcriptome of the pine saprophyte Ophiostoma piceae, and a comparison with the bark beetle-associated pine pathogen Grosmannia clavigera.</title>
        <authorList>
            <person name="Haridas S."/>
            <person name="Wang Y."/>
            <person name="Lim L."/>
            <person name="Massoumi Alamouti S."/>
            <person name="Jackman S."/>
            <person name="Docking R."/>
            <person name="Robertson G."/>
            <person name="Birol I."/>
            <person name="Bohlmann J."/>
            <person name="Breuil C."/>
        </authorList>
    </citation>
    <scope>NUCLEOTIDE SEQUENCE [LARGE SCALE GENOMIC DNA]</scope>
    <source>
        <strain evidence="6 7">UAMH 11346</strain>
    </source>
</reference>
<evidence type="ECO:0000313" key="7">
    <source>
        <dbReference type="Proteomes" id="UP000016923"/>
    </source>
</evidence>
<feature type="compositionally biased region" description="Polar residues" evidence="5">
    <location>
        <begin position="973"/>
        <end position="986"/>
    </location>
</feature>
<dbReference type="OrthoDB" id="5417895at2759"/>
<organism evidence="6 7">
    <name type="scientific">Ophiostoma piceae (strain UAMH 11346)</name>
    <name type="common">Sap stain fungus</name>
    <dbReference type="NCBI Taxonomy" id="1262450"/>
    <lineage>
        <taxon>Eukaryota</taxon>
        <taxon>Fungi</taxon>
        <taxon>Dikarya</taxon>
        <taxon>Ascomycota</taxon>
        <taxon>Pezizomycotina</taxon>
        <taxon>Sordariomycetes</taxon>
        <taxon>Sordariomycetidae</taxon>
        <taxon>Ophiostomatales</taxon>
        <taxon>Ophiostomataceae</taxon>
        <taxon>Ophiostoma</taxon>
    </lineage>
</organism>
<feature type="region of interest" description="Disordered" evidence="5">
    <location>
        <begin position="1133"/>
        <end position="1152"/>
    </location>
</feature>
<dbReference type="Proteomes" id="UP000016923">
    <property type="component" value="Unassembled WGS sequence"/>
</dbReference>
<evidence type="ECO:0000313" key="6">
    <source>
        <dbReference type="EMBL" id="EPE08873.1"/>
    </source>
</evidence>
<evidence type="ECO:0000256" key="3">
    <source>
        <dbReference type="ARBA" id="ARBA00023002"/>
    </source>
</evidence>
<evidence type="ECO:0000256" key="5">
    <source>
        <dbReference type="SAM" id="MobiDB-lite"/>
    </source>
</evidence>
<evidence type="ECO:0000256" key="4">
    <source>
        <dbReference type="ARBA" id="ARBA00023242"/>
    </source>
</evidence>
<dbReference type="PRINTS" id="PR00081">
    <property type="entry name" value="GDHRDH"/>
</dbReference>